<dbReference type="RefSeq" id="WP_174396913.1">
    <property type="nucleotide sequence ID" value="NZ_VBSB01000003.1"/>
</dbReference>
<keyword evidence="4" id="KW-1185">Reference proteome</keyword>
<feature type="region of interest" description="Disordered" evidence="1">
    <location>
        <begin position="29"/>
        <end position="85"/>
    </location>
</feature>
<organism evidence="3 4">
    <name type="scientific">Mycolicibacterium sphagni</name>
    <dbReference type="NCBI Taxonomy" id="1786"/>
    <lineage>
        <taxon>Bacteria</taxon>
        <taxon>Bacillati</taxon>
        <taxon>Actinomycetota</taxon>
        <taxon>Actinomycetes</taxon>
        <taxon>Mycobacteriales</taxon>
        <taxon>Mycobacteriaceae</taxon>
        <taxon>Mycolicibacterium</taxon>
    </lineage>
</organism>
<evidence type="ECO:0000256" key="2">
    <source>
        <dbReference type="SAM" id="Phobius"/>
    </source>
</evidence>
<keyword evidence="2" id="KW-1133">Transmembrane helix</keyword>
<dbReference type="SUPFAM" id="SSF82171">
    <property type="entry name" value="DPP6 N-terminal domain-like"/>
    <property type="match status" value="1"/>
</dbReference>
<keyword evidence="2" id="KW-0812">Transmembrane</keyword>
<feature type="transmembrane region" description="Helical" evidence="2">
    <location>
        <begin position="7"/>
        <end position="26"/>
    </location>
</feature>
<reference evidence="3 4" key="1">
    <citation type="submission" date="2019-05" db="EMBL/GenBank/DDBJ databases">
        <title>Mycolicibacterium sphagni ENV482 genome assembly.</title>
        <authorList>
            <person name="Chen W."/>
            <person name="Faulkner N.W."/>
            <person name="Hyman M.R."/>
        </authorList>
    </citation>
    <scope>NUCLEOTIDE SEQUENCE [LARGE SCALE GENOMIC DNA]</scope>
    <source>
        <strain evidence="3 4">ENV482</strain>
    </source>
</reference>
<feature type="compositionally biased region" description="Low complexity" evidence="1">
    <location>
        <begin position="75"/>
        <end position="85"/>
    </location>
</feature>
<evidence type="ECO:0000313" key="4">
    <source>
        <dbReference type="Proteomes" id="UP000708347"/>
    </source>
</evidence>
<protein>
    <submittedName>
        <fullName evidence="3">PQQ-like beta-propeller repeat protein</fullName>
    </submittedName>
</protein>
<evidence type="ECO:0000256" key="1">
    <source>
        <dbReference type="SAM" id="MobiDB-lite"/>
    </source>
</evidence>
<name>A0ABX2JN82_9MYCO</name>
<sequence length="826" mass="83055">MNTGHLIGYVGGLAVALGVGTAVWLGTPTASADASSPSAHSASAGTAKSARAAQRPNTAASVRPGPTRKAARPTAQAVRSAKAAQAAPPAATVTIAIDRSHNLILDTTTELSGGSTTRISVRDNGTGTQVGSTVTLSGVPQIPLFTADRDRVMVTTAVDFPVTPYSTQVAVIDTAAGTQVGKTVILDGRRNGQQVLGDDNRILLTTEVYALSGDSTHVSLIDGFNGTQIGTTLVVDGRSPQLPLLDASGNHAVVATSWEASNNTYASQVAVFDTHTGTQTGTTLNFAGSPTVQFVGDDGLALIGTSVSDSSTGVNTQFTVLDATSGAKVGTPFTLKGFGWNNPAVSANGTNFLVIATTQDYFTGSATLTAAVLDIANGAQLGHAVTVDGVLSGNPVMNDDGVHIVLTTTRVGATHVAVIDTSTGEQAGSTFDLDGMAESTIPAADGVHVLVTAYDAESTRIAVVDATTGEHTGSTLVLPGRIAPPVLSADGIHALVAANTTSAAQVAVINATTGEQTGTTIDLDGHVTGPLVNADGIHALFAASSGNSTHVVVVDSTTGAQTGTTVDVDGVLGYALSDAGRTHILVTTTDGTSTHLVSVNSATGQQTGVPLTFGGQLTGWPWPSTAADGTHALFILNDAGQTRLVLMDITAGTQTGAGLSVPGAQFGDPIATDGGNHTTIITRTPATQGHGSSTHLAVIDTTTGMQVGATTRITGGPAKLGDLSIDGTHIVVTTTAGLRATLDATTGKSVVSTVRAPWGVDVEALAITPLGRLVLGLQAALFTAGAGFVSLILWGYLILGSIIAQLQSPQAAAVSTAPFSYHKVVS</sequence>
<dbReference type="Gene3D" id="2.130.10.10">
    <property type="entry name" value="YVTN repeat-like/Quinoprotein amine dehydrogenase"/>
    <property type="match status" value="1"/>
</dbReference>
<gene>
    <name evidence="3" type="ORF">FEG63_05555</name>
</gene>
<feature type="compositionally biased region" description="Low complexity" evidence="1">
    <location>
        <begin position="29"/>
        <end position="53"/>
    </location>
</feature>
<dbReference type="EMBL" id="VBSB01000003">
    <property type="protein sequence ID" value="NTY59021.1"/>
    <property type="molecule type" value="Genomic_DNA"/>
</dbReference>
<dbReference type="Gene3D" id="2.120.10.30">
    <property type="entry name" value="TolB, C-terminal domain"/>
    <property type="match status" value="1"/>
</dbReference>
<feature type="transmembrane region" description="Helical" evidence="2">
    <location>
        <begin position="775"/>
        <end position="799"/>
    </location>
</feature>
<dbReference type="InterPro" id="IPR011044">
    <property type="entry name" value="Quino_amine_DH_bsu"/>
</dbReference>
<evidence type="ECO:0000313" key="3">
    <source>
        <dbReference type="EMBL" id="NTY59021.1"/>
    </source>
</evidence>
<keyword evidence="2" id="KW-0472">Membrane</keyword>
<dbReference type="InterPro" id="IPR011042">
    <property type="entry name" value="6-blade_b-propeller_TolB-like"/>
</dbReference>
<dbReference type="InterPro" id="IPR015943">
    <property type="entry name" value="WD40/YVTN_repeat-like_dom_sf"/>
</dbReference>
<proteinExistence type="predicted"/>
<comment type="caution">
    <text evidence="3">The sequence shown here is derived from an EMBL/GenBank/DDBJ whole genome shotgun (WGS) entry which is preliminary data.</text>
</comment>
<dbReference type="SUPFAM" id="SSF50969">
    <property type="entry name" value="YVTN repeat-like/Quinoprotein amine dehydrogenase"/>
    <property type="match status" value="1"/>
</dbReference>
<dbReference type="Proteomes" id="UP000708347">
    <property type="component" value="Unassembled WGS sequence"/>
</dbReference>
<accession>A0ABX2JN82</accession>